<dbReference type="GeneID" id="19956327"/>
<dbReference type="eggNOG" id="KOG4645">
    <property type="taxonomic scope" value="Eukaryota"/>
</dbReference>
<feature type="compositionally biased region" description="Basic residues" evidence="1">
    <location>
        <begin position="42"/>
        <end position="63"/>
    </location>
</feature>
<feature type="domain" description="Protein kinase" evidence="2">
    <location>
        <begin position="425"/>
        <end position="826"/>
    </location>
</feature>
<dbReference type="InterPro" id="IPR008271">
    <property type="entry name" value="Ser/Thr_kinase_AS"/>
</dbReference>
<keyword evidence="4" id="KW-1185">Reference proteome</keyword>
<dbReference type="EMBL" id="JH767227">
    <property type="protein sequence ID" value="EQC26570.1"/>
    <property type="molecule type" value="Genomic_DNA"/>
</dbReference>
<dbReference type="PROSITE" id="PS00108">
    <property type="entry name" value="PROTEIN_KINASE_ST"/>
    <property type="match status" value="1"/>
</dbReference>
<dbReference type="InterPro" id="IPR011009">
    <property type="entry name" value="Kinase-like_dom_sf"/>
</dbReference>
<dbReference type="Proteomes" id="UP000030762">
    <property type="component" value="Unassembled WGS sequence"/>
</dbReference>
<evidence type="ECO:0000313" key="3">
    <source>
        <dbReference type="EMBL" id="EQC26570.1"/>
    </source>
</evidence>
<dbReference type="SUPFAM" id="SSF56112">
    <property type="entry name" value="Protein kinase-like (PK-like)"/>
    <property type="match status" value="1"/>
</dbReference>
<dbReference type="GO" id="GO:0005737">
    <property type="term" value="C:cytoplasm"/>
    <property type="evidence" value="ECO:0007669"/>
    <property type="project" value="TreeGrafter"/>
</dbReference>
<feature type="region of interest" description="Disordered" evidence="1">
    <location>
        <begin position="1"/>
        <end position="65"/>
    </location>
</feature>
<accession>T0PZP8</accession>
<reference evidence="3 4" key="1">
    <citation type="submission" date="2012-04" db="EMBL/GenBank/DDBJ databases">
        <title>The Genome Sequence of Saprolegnia declina VS20.</title>
        <authorList>
            <consortium name="The Broad Institute Genome Sequencing Platform"/>
            <person name="Russ C."/>
            <person name="Nusbaum C."/>
            <person name="Tyler B."/>
            <person name="van West P."/>
            <person name="Dieguez-Uribeondo J."/>
            <person name="de Bruijn I."/>
            <person name="Tripathy S."/>
            <person name="Jiang R."/>
            <person name="Young S.K."/>
            <person name="Zeng Q."/>
            <person name="Gargeya S."/>
            <person name="Fitzgerald M."/>
            <person name="Haas B."/>
            <person name="Abouelleil A."/>
            <person name="Alvarado L."/>
            <person name="Arachchi H.M."/>
            <person name="Berlin A."/>
            <person name="Chapman S.B."/>
            <person name="Goldberg J."/>
            <person name="Griggs A."/>
            <person name="Gujja S."/>
            <person name="Hansen M."/>
            <person name="Howarth C."/>
            <person name="Imamovic A."/>
            <person name="Larimer J."/>
            <person name="McCowen C."/>
            <person name="Montmayeur A."/>
            <person name="Murphy C."/>
            <person name="Neiman D."/>
            <person name="Pearson M."/>
            <person name="Priest M."/>
            <person name="Roberts A."/>
            <person name="Saif S."/>
            <person name="Shea T."/>
            <person name="Sisk P."/>
            <person name="Sykes S."/>
            <person name="Wortman J."/>
            <person name="Nusbaum C."/>
            <person name="Birren B."/>
        </authorList>
    </citation>
    <scope>NUCLEOTIDE SEQUENCE [LARGE SCALE GENOMIC DNA]</scope>
    <source>
        <strain evidence="3 4">VS20</strain>
    </source>
</reference>
<dbReference type="SMART" id="SM00220">
    <property type="entry name" value="S_TKc"/>
    <property type="match status" value="1"/>
</dbReference>
<dbReference type="GO" id="GO:0005524">
    <property type="term" value="F:ATP binding"/>
    <property type="evidence" value="ECO:0007669"/>
    <property type="project" value="InterPro"/>
</dbReference>
<dbReference type="Pfam" id="PF00069">
    <property type="entry name" value="Pkinase"/>
    <property type="match status" value="1"/>
</dbReference>
<dbReference type="GO" id="GO:0004674">
    <property type="term" value="F:protein serine/threonine kinase activity"/>
    <property type="evidence" value="ECO:0007669"/>
    <property type="project" value="UniProtKB-KW"/>
</dbReference>
<keyword evidence="3" id="KW-0723">Serine/threonine-protein kinase</keyword>
<keyword evidence="3" id="KW-0418">Kinase</keyword>
<dbReference type="PANTHER" id="PTHR24361">
    <property type="entry name" value="MITOGEN-ACTIVATED KINASE KINASE KINASE"/>
    <property type="match status" value="1"/>
</dbReference>
<dbReference type="InParanoid" id="T0PZP8"/>
<dbReference type="InterPro" id="IPR053235">
    <property type="entry name" value="Ser_Thr_kinase"/>
</dbReference>
<dbReference type="AlphaFoldDB" id="T0PZP8"/>
<keyword evidence="3" id="KW-0808">Transferase</keyword>
<dbReference type="PROSITE" id="PS50011">
    <property type="entry name" value="PROTEIN_KINASE_DOM"/>
    <property type="match status" value="1"/>
</dbReference>
<dbReference type="OMA" id="HPRGHYL"/>
<gene>
    <name evidence="3" type="ORF">SDRG_15600</name>
</gene>
<evidence type="ECO:0000259" key="2">
    <source>
        <dbReference type="PROSITE" id="PS50011"/>
    </source>
</evidence>
<proteinExistence type="predicted"/>
<dbReference type="STRING" id="1156394.T0PZP8"/>
<dbReference type="InterPro" id="IPR000719">
    <property type="entry name" value="Prot_kinase_dom"/>
</dbReference>
<evidence type="ECO:0000256" key="1">
    <source>
        <dbReference type="SAM" id="MobiDB-lite"/>
    </source>
</evidence>
<dbReference type="VEuPathDB" id="FungiDB:SDRG_15600"/>
<sequence>MGRYTTDLASPAFDGPKTRRACMSPVSSDDEDGDRFDFEPRKRARSAKPPAKRAKTTKRSAAKKTKDAPAPFVAYLVESLKESVQAKLSFAFGFGLGSIIPLPTGDEWTDDKTKQLAEWLESLGFTAHKSTNVYRISNKQAATLLKSLQPTVQPHAMSESTKAYINNFALPLDESLEFVTAPIAPTPIAPTPAGPSPLAVRPSLTVTSNPRLHWGTSPILPARLGRHRLSVDPSPITKISPQLDEHSLDVSFEVDDDDESEVVVAKRISFGAFTAKHAKPAPVAGGAISPIREETSSTDTSLHAALSRSHLHDDANVSFSLLNLSRDQMAFVQTKRQRNHQRRLSFFEHAPRRSSFFVPSTVVCTPTVLPDGVATLVLSSGFLNMTHEVASVSKHWHHTCSAVRAWTRADYKALPLVEGSLTEAYPRGQFLADGAYKRVYKVHASAANREEAMSVMDVRAIEELGNEHIVQQEIATSLLVSDLVAANVCPNFVRVHQVLLANAAAPAVWGGPPPTTEANGRFLYTCMELCDGGNVEDYLRTHGSLDAHDVVAYFFQMCFALYTGRATLGLRHFDIKLLNFFLQSHDAGVVAYEFDGATYTLAASAWVKLADFGSATTEEGSLTAPIGVEHWTTYENAPIEFFVDGDDALQGYAVDTFALGLCLLHLATGSLPYEELLADVVCPKGLKATLLRLWKVKRAKKGAPSFSILQKVLRRDASHSDVLCDTLYRYCVLFGLASLQSTSGVATALRSQLLGKTNARRLSPDAKQFCADVGAYSLATGSHPAVAAARARLVAIDGLNLLESLVDFAPARRPSLKRVLAADIFATLRVATTTTPDVLVATYKTAVVDV</sequence>
<dbReference type="Gene3D" id="1.10.510.10">
    <property type="entry name" value="Transferase(Phosphotransferase) domain 1"/>
    <property type="match status" value="1"/>
</dbReference>
<dbReference type="RefSeq" id="XP_008620000.1">
    <property type="nucleotide sequence ID" value="XM_008621778.1"/>
</dbReference>
<dbReference type="OrthoDB" id="194690at2759"/>
<organism evidence="3 4">
    <name type="scientific">Saprolegnia diclina (strain VS20)</name>
    <dbReference type="NCBI Taxonomy" id="1156394"/>
    <lineage>
        <taxon>Eukaryota</taxon>
        <taxon>Sar</taxon>
        <taxon>Stramenopiles</taxon>
        <taxon>Oomycota</taxon>
        <taxon>Saprolegniomycetes</taxon>
        <taxon>Saprolegniales</taxon>
        <taxon>Saprolegniaceae</taxon>
        <taxon>Saprolegnia</taxon>
    </lineage>
</organism>
<protein>
    <submittedName>
        <fullName evidence="3">Serine/threonine protein kinase</fullName>
    </submittedName>
</protein>
<evidence type="ECO:0000313" key="4">
    <source>
        <dbReference type="Proteomes" id="UP000030762"/>
    </source>
</evidence>
<name>T0PZP8_SAPDV</name>